<dbReference type="Proteomes" id="UP000232883">
    <property type="component" value="Chromosome"/>
</dbReference>
<proteinExistence type="predicted"/>
<evidence type="ECO:0000256" key="2">
    <source>
        <dbReference type="SAM" id="SignalP"/>
    </source>
</evidence>
<evidence type="ECO:0000259" key="3">
    <source>
        <dbReference type="Pfam" id="PF08450"/>
    </source>
</evidence>
<sequence>MYQRIAFKTLCLGWFLSGAALAQTEQTYATIGEVVRNDAKLNQLIPPDAKIEIIAAGFGHLEGPVWVKSRVADSSGYLLVNDTKAQTTYKWSPQTGLSKYIEHTGYTGHLPYSEEPGSNGMTIDRQGRLIVCDHGDRRIAALPLAGKGGKRTLTDAYQGKRYNSPNDVVAHPNGSLYFTDPPYGLPLKDKDPTRETTVNGVYRLEPNGTVTLLIRDITYPNGLSFSPGKGNLLYVVQSDSLNQKIMTYPVKDDGTVEKGRLFFDASTLPKFRPKEVIDGIKVDSEGNCWVAGPGGVLVISPASKLLGRIDTGEVISNLAWGDDGTTLYLASSMFLCRIKTNVKGILAGK</sequence>
<gene>
    <name evidence="4" type="ORF">CWM47_19585</name>
</gene>
<keyword evidence="5" id="KW-1185">Reference proteome</keyword>
<feature type="domain" description="SMP-30/Gluconolactonase/LRE-like region" evidence="3">
    <location>
        <begin position="62"/>
        <end position="332"/>
    </location>
</feature>
<dbReference type="OrthoDB" id="241638at2"/>
<evidence type="ECO:0000313" key="4">
    <source>
        <dbReference type="EMBL" id="AUD03834.1"/>
    </source>
</evidence>
<organism evidence="4 5">
    <name type="scientific">Spirosoma pollinicola</name>
    <dbReference type="NCBI Taxonomy" id="2057025"/>
    <lineage>
        <taxon>Bacteria</taxon>
        <taxon>Pseudomonadati</taxon>
        <taxon>Bacteroidota</taxon>
        <taxon>Cytophagia</taxon>
        <taxon>Cytophagales</taxon>
        <taxon>Cytophagaceae</taxon>
        <taxon>Spirosoma</taxon>
    </lineage>
</organism>
<dbReference type="InterPro" id="IPR051262">
    <property type="entry name" value="SMP-30/CGR1_Lactonase"/>
</dbReference>
<dbReference type="KEGG" id="spir:CWM47_19585"/>
<dbReference type="Pfam" id="PF08450">
    <property type="entry name" value="SGL"/>
    <property type="match status" value="1"/>
</dbReference>
<dbReference type="InterPro" id="IPR013658">
    <property type="entry name" value="SGL"/>
</dbReference>
<dbReference type="SUPFAM" id="SSF63829">
    <property type="entry name" value="Calcium-dependent phosphotriesterase"/>
    <property type="match status" value="1"/>
</dbReference>
<dbReference type="PANTHER" id="PTHR47572">
    <property type="entry name" value="LIPOPROTEIN-RELATED"/>
    <property type="match status" value="1"/>
</dbReference>
<dbReference type="InterPro" id="IPR011042">
    <property type="entry name" value="6-blade_b-propeller_TolB-like"/>
</dbReference>
<keyword evidence="1" id="KW-0378">Hydrolase</keyword>
<evidence type="ECO:0000313" key="5">
    <source>
        <dbReference type="Proteomes" id="UP000232883"/>
    </source>
</evidence>
<dbReference type="EMBL" id="CP025096">
    <property type="protein sequence ID" value="AUD03834.1"/>
    <property type="molecule type" value="Genomic_DNA"/>
</dbReference>
<dbReference type="PANTHER" id="PTHR47572:SF4">
    <property type="entry name" value="LACTONASE DRP35"/>
    <property type="match status" value="1"/>
</dbReference>
<name>A0A2K8Z1Y4_9BACT</name>
<dbReference type="RefSeq" id="WP_100989901.1">
    <property type="nucleotide sequence ID" value="NZ_CP025096.1"/>
</dbReference>
<evidence type="ECO:0000256" key="1">
    <source>
        <dbReference type="ARBA" id="ARBA00022801"/>
    </source>
</evidence>
<reference evidence="4 5" key="1">
    <citation type="submission" date="2017-11" db="EMBL/GenBank/DDBJ databases">
        <title>Taxonomic description and genome sequences of Spirosoma HA7 sp. nov., isolated from pollen microhabitat of Corylus avellana.</title>
        <authorList>
            <person name="Ambika Manirajan B."/>
            <person name="Suarez C."/>
            <person name="Ratering S."/>
            <person name="Geissler-Plaum R."/>
            <person name="Cardinale M."/>
            <person name="Sylvia S."/>
        </authorList>
    </citation>
    <scope>NUCLEOTIDE SEQUENCE [LARGE SCALE GENOMIC DNA]</scope>
    <source>
        <strain evidence="4 5">HA7</strain>
    </source>
</reference>
<keyword evidence="2" id="KW-0732">Signal</keyword>
<feature type="signal peptide" evidence="2">
    <location>
        <begin position="1"/>
        <end position="22"/>
    </location>
</feature>
<feature type="chain" id="PRO_5014752537" evidence="2">
    <location>
        <begin position="23"/>
        <end position="349"/>
    </location>
</feature>
<dbReference type="AlphaFoldDB" id="A0A2K8Z1Y4"/>
<protein>
    <submittedName>
        <fullName evidence="4">Gluconolactonase</fullName>
    </submittedName>
</protein>
<dbReference type="Gene3D" id="2.120.10.30">
    <property type="entry name" value="TolB, C-terminal domain"/>
    <property type="match status" value="1"/>
</dbReference>
<accession>A0A2K8Z1Y4</accession>
<dbReference type="GO" id="GO:0016787">
    <property type="term" value="F:hydrolase activity"/>
    <property type="evidence" value="ECO:0007669"/>
    <property type="project" value="UniProtKB-KW"/>
</dbReference>